<dbReference type="AlphaFoldDB" id="A0A8H5HBH3"/>
<feature type="region of interest" description="Disordered" evidence="1">
    <location>
        <begin position="145"/>
        <end position="175"/>
    </location>
</feature>
<keyword evidence="3" id="KW-1185">Reference proteome</keyword>
<evidence type="ECO:0000256" key="1">
    <source>
        <dbReference type="SAM" id="MobiDB-lite"/>
    </source>
</evidence>
<feature type="compositionally biased region" description="Low complexity" evidence="1">
    <location>
        <begin position="264"/>
        <end position="284"/>
    </location>
</feature>
<dbReference type="OrthoDB" id="3364736at2759"/>
<feature type="compositionally biased region" description="Polar residues" evidence="1">
    <location>
        <begin position="208"/>
        <end position="231"/>
    </location>
</feature>
<feature type="compositionally biased region" description="Polar residues" evidence="1">
    <location>
        <begin position="286"/>
        <end position="299"/>
    </location>
</feature>
<feature type="region of interest" description="Disordered" evidence="1">
    <location>
        <begin position="206"/>
        <end position="231"/>
    </location>
</feature>
<organism evidence="2 3">
    <name type="scientific">Tricholomella constricta</name>
    <dbReference type="NCBI Taxonomy" id="117010"/>
    <lineage>
        <taxon>Eukaryota</taxon>
        <taxon>Fungi</taxon>
        <taxon>Dikarya</taxon>
        <taxon>Basidiomycota</taxon>
        <taxon>Agaricomycotina</taxon>
        <taxon>Agaricomycetes</taxon>
        <taxon>Agaricomycetidae</taxon>
        <taxon>Agaricales</taxon>
        <taxon>Tricholomatineae</taxon>
        <taxon>Lyophyllaceae</taxon>
        <taxon>Tricholomella</taxon>
    </lineage>
</organism>
<sequence length="360" mass="38714">MSHSTTATSTYALAKYSKSYPAGPQPNPDSSTSDWQHFTNPSIRLVLDVKKGVELESVRLRILWSMDPDLLTLSCLPQRPTQKRQAQDLPLKAVYRDTVVGIRYLHPIDNNSSPITFLSSIAVLEFINAISTVCPCKANPSATPIPKTMNPPLNSINNPSLSQSQHHGPATYAPSIIAPPASTSTVIQHPRRDLFSSSQSLAYQTSSHPNVYSSSPLRTENSDFLPSSSASRLPFQQPALYTPAIDSIGPSIKPSQLPAHPRVQNLQQQPALPSSSPPTSSAKSDCNCNGLSMPPSTASGDAPVDSGSAILASLGESTSLYDLPPATLEQLVGDVVREEGFTKLLENISSMWRVKSFVGI</sequence>
<gene>
    <name evidence="2" type="ORF">D9615_004626</name>
</gene>
<dbReference type="EMBL" id="JAACJP010000013">
    <property type="protein sequence ID" value="KAF5380461.1"/>
    <property type="molecule type" value="Genomic_DNA"/>
</dbReference>
<accession>A0A8H5HBH3</accession>
<dbReference type="Proteomes" id="UP000565441">
    <property type="component" value="Unassembled WGS sequence"/>
</dbReference>
<proteinExistence type="predicted"/>
<name>A0A8H5HBH3_9AGAR</name>
<evidence type="ECO:0000313" key="3">
    <source>
        <dbReference type="Proteomes" id="UP000565441"/>
    </source>
</evidence>
<reference evidence="2 3" key="1">
    <citation type="journal article" date="2020" name="ISME J.">
        <title>Uncovering the hidden diversity of litter-decomposition mechanisms in mushroom-forming fungi.</title>
        <authorList>
            <person name="Floudas D."/>
            <person name="Bentzer J."/>
            <person name="Ahren D."/>
            <person name="Johansson T."/>
            <person name="Persson P."/>
            <person name="Tunlid A."/>
        </authorList>
    </citation>
    <scope>NUCLEOTIDE SEQUENCE [LARGE SCALE GENOMIC DNA]</scope>
    <source>
        <strain evidence="2 3">CBS 661.87</strain>
    </source>
</reference>
<evidence type="ECO:0000313" key="2">
    <source>
        <dbReference type="EMBL" id="KAF5380461.1"/>
    </source>
</evidence>
<protein>
    <submittedName>
        <fullName evidence="2">Uncharacterized protein</fullName>
    </submittedName>
</protein>
<comment type="caution">
    <text evidence="2">The sequence shown here is derived from an EMBL/GenBank/DDBJ whole genome shotgun (WGS) entry which is preliminary data.</text>
</comment>
<feature type="compositionally biased region" description="Low complexity" evidence="1">
    <location>
        <begin position="150"/>
        <end position="165"/>
    </location>
</feature>
<feature type="region of interest" description="Disordered" evidence="1">
    <location>
        <begin position="251"/>
        <end position="304"/>
    </location>
</feature>